<sequence>MQGAVGARCDQCIEHYVNVPTHGYCDECVDVLLVSVQEMSQLIDGSEEKLKNLSTSQLYYEKLNKYNSSASFIRDSLLALTTYAAELLQDNVDKNNVSRKYEIRDVVIKATRLRDDSVLLKNNAGSLAQRGLAAYGKLLDLATELGSK</sequence>
<protein>
    <submittedName>
        <fullName evidence="3">Zf-TFIIB domain-containing protein</fullName>
    </submittedName>
</protein>
<evidence type="ECO:0000313" key="3">
    <source>
        <dbReference type="WBParaSite" id="SBAD_0001359801-mRNA-1"/>
    </source>
</evidence>
<gene>
    <name evidence="1" type="ORF">SBAD_LOCUS13181</name>
</gene>
<dbReference type="AlphaFoldDB" id="A0A183JBD3"/>
<proteinExistence type="predicted"/>
<reference evidence="3" key="1">
    <citation type="submission" date="2016-06" db="UniProtKB">
        <authorList>
            <consortium name="WormBaseParasite"/>
        </authorList>
    </citation>
    <scope>IDENTIFICATION</scope>
</reference>
<reference evidence="1 2" key="2">
    <citation type="submission" date="2018-11" db="EMBL/GenBank/DDBJ databases">
        <authorList>
            <consortium name="Pathogen Informatics"/>
        </authorList>
    </citation>
    <scope>NUCLEOTIDE SEQUENCE [LARGE SCALE GENOMIC DNA]</scope>
</reference>
<evidence type="ECO:0000313" key="2">
    <source>
        <dbReference type="Proteomes" id="UP000270296"/>
    </source>
</evidence>
<name>A0A183JBD3_9BILA</name>
<keyword evidence="2" id="KW-1185">Reference proteome</keyword>
<accession>A0A183JBD3</accession>
<dbReference type="EMBL" id="UZAM01021097">
    <property type="protein sequence ID" value="VDP55153.1"/>
    <property type="molecule type" value="Genomic_DNA"/>
</dbReference>
<evidence type="ECO:0000313" key="1">
    <source>
        <dbReference type="EMBL" id="VDP55153.1"/>
    </source>
</evidence>
<dbReference type="Proteomes" id="UP000270296">
    <property type="component" value="Unassembled WGS sequence"/>
</dbReference>
<organism evidence="3">
    <name type="scientific">Soboliphyme baturini</name>
    <dbReference type="NCBI Taxonomy" id="241478"/>
    <lineage>
        <taxon>Eukaryota</taxon>
        <taxon>Metazoa</taxon>
        <taxon>Ecdysozoa</taxon>
        <taxon>Nematoda</taxon>
        <taxon>Enoplea</taxon>
        <taxon>Dorylaimia</taxon>
        <taxon>Dioctophymatida</taxon>
        <taxon>Dioctophymatoidea</taxon>
        <taxon>Soboliphymatidae</taxon>
        <taxon>Soboliphyme</taxon>
    </lineage>
</organism>
<dbReference type="OrthoDB" id="10011303at2759"/>
<dbReference type="WBParaSite" id="SBAD_0001359801-mRNA-1">
    <property type="protein sequence ID" value="SBAD_0001359801-mRNA-1"/>
    <property type="gene ID" value="SBAD_0001359801"/>
</dbReference>